<reference evidence="3 4" key="1">
    <citation type="submission" date="2020-08" db="EMBL/GenBank/DDBJ databases">
        <title>Genome sequencing of Purple Non-Sulfur Bacteria from various extreme environments.</title>
        <authorList>
            <person name="Mayer M."/>
        </authorList>
    </citation>
    <scope>NUCLEOTIDE SEQUENCE [LARGE SCALE GENOMIC DNA]</scope>
    <source>
        <strain evidence="3 4">JA131</strain>
    </source>
</reference>
<dbReference type="Gene3D" id="3.60.21.10">
    <property type="match status" value="1"/>
</dbReference>
<dbReference type="Pfam" id="PF00149">
    <property type="entry name" value="Metallophos"/>
    <property type="match status" value="1"/>
</dbReference>
<dbReference type="InterPro" id="IPR029052">
    <property type="entry name" value="Metallo-depent_PP-like"/>
</dbReference>
<dbReference type="InterPro" id="IPR004843">
    <property type="entry name" value="Calcineurin-like_PHP"/>
</dbReference>
<dbReference type="Proteomes" id="UP000554286">
    <property type="component" value="Unassembled WGS sequence"/>
</dbReference>
<organism evidence="3 4">
    <name type="scientific">Roseospira visakhapatnamensis</name>
    <dbReference type="NCBI Taxonomy" id="390880"/>
    <lineage>
        <taxon>Bacteria</taxon>
        <taxon>Pseudomonadati</taxon>
        <taxon>Pseudomonadota</taxon>
        <taxon>Alphaproteobacteria</taxon>
        <taxon>Rhodospirillales</taxon>
        <taxon>Rhodospirillaceae</taxon>
        <taxon>Roseospira</taxon>
    </lineage>
</organism>
<name>A0A7W6RB48_9PROT</name>
<evidence type="ECO:0000313" key="4">
    <source>
        <dbReference type="Proteomes" id="UP000554286"/>
    </source>
</evidence>
<dbReference type="PANTHER" id="PTHR42850:SF4">
    <property type="entry name" value="ZINC-DEPENDENT ENDOPOLYPHOSPHATASE"/>
    <property type="match status" value="1"/>
</dbReference>
<dbReference type="GO" id="GO:0004722">
    <property type="term" value="F:protein serine/threonine phosphatase activity"/>
    <property type="evidence" value="ECO:0007669"/>
    <property type="project" value="UniProtKB-EC"/>
</dbReference>
<keyword evidence="3" id="KW-0378">Hydrolase</keyword>
<comment type="caution">
    <text evidence="3">The sequence shown here is derived from an EMBL/GenBank/DDBJ whole genome shotgun (WGS) entry which is preliminary data.</text>
</comment>
<dbReference type="InterPro" id="IPR050126">
    <property type="entry name" value="Ap4A_hydrolase"/>
</dbReference>
<dbReference type="PANTHER" id="PTHR42850">
    <property type="entry name" value="METALLOPHOSPHOESTERASE"/>
    <property type="match status" value="1"/>
</dbReference>
<evidence type="ECO:0000259" key="2">
    <source>
        <dbReference type="Pfam" id="PF00149"/>
    </source>
</evidence>
<feature type="compositionally biased region" description="Basic residues" evidence="1">
    <location>
        <begin position="1"/>
        <end position="12"/>
    </location>
</feature>
<dbReference type="EMBL" id="JACIGK010000004">
    <property type="protein sequence ID" value="MBB4265239.1"/>
    <property type="molecule type" value="Genomic_DNA"/>
</dbReference>
<keyword evidence="4" id="KW-1185">Reference proteome</keyword>
<dbReference type="RefSeq" id="WP_221238316.1">
    <property type="nucleotide sequence ID" value="NZ_JACIGK010000004.1"/>
</dbReference>
<feature type="region of interest" description="Disordered" evidence="1">
    <location>
        <begin position="1"/>
        <end position="47"/>
    </location>
</feature>
<dbReference type="GO" id="GO:0005737">
    <property type="term" value="C:cytoplasm"/>
    <property type="evidence" value="ECO:0007669"/>
    <property type="project" value="TreeGrafter"/>
</dbReference>
<dbReference type="SUPFAM" id="SSF56300">
    <property type="entry name" value="Metallo-dependent phosphatases"/>
    <property type="match status" value="1"/>
</dbReference>
<dbReference type="AlphaFoldDB" id="A0A7W6RB48"/>
<dbReference type="GO" id="GO:0008803">
    <property type="term" value="F:bis(5'-nucleosyl)-tetraphosphatase (symmetrical) activity"/>
    <property type="evidence" value="ECO:0007669"/>
    <property type="project" value="TreeGrafter"/>
</dbReference>
<evidence type="ECO:0000256" key="1">
    <source>
        <dbReference type="SAM" id="MobiDB-lite"/>
    </source>
</evidence>
<accession>A0A7W6RB48</accession>
<feature type="domain" description="Calcineurin-like phosphoesterase" evidence="2">
    <location>
        <begin position="77"/>
        <end position="274"/>
    </location>
</feature>
<evidence type="ECO:0000313" key="3">
    <source>
        <dbReference type="EMBL" id="MBB4265239.1"/>
    </source>
</evidence>
<feature type="compositionally biased region" description="Basic and acidic residues" evidence="1">
    <location>
        <begin position="17"/>
        <end position="31"/>
    </location>
</feature>
<gene>
    <name evidence="3" type="ORF">GGD89_000854</name>
</gene>
<dbReference type="GO" id="GO:0110154">
    <property type="term" value="P:RNA decapping"/>
    <property type="evidence" value="ECO:0007669"/>
    <property type="project" value="TreeGrafter"/>
</dbReference>
<protein>
    <submittedName>
        <fullName evidence="3">Serine/threonine protein phosphatase 1</fullName>
        <ecNumber evidence="3">3.1.3.16</ecNumber>
    </submittedName>
</protein>
<proteinExistence type="predicted"/>
<sequence>MPPVRRPARGRHVVTQDGDRLDTSPDAHRGPDTVIRAGAGAKTRQDPKRKALDVRVMDGSWPATFWMPAPARLPTGIRVYAIPDIHGRADLLQAMLDAIDQDMRADGQRHQGAVAVFLGDYIDRGPRSRRVLDILTNNLPDALQCVFLLGNHEHFLLSFLEGPSDPAGWLFNGGLETLTSYGIDAPSSGFLSVSCQDELRKALLNALPERHLVFLRNLRPSFRLGGYFFAHAGVRPRVPLESQALDDLLWIRGPFLTSTEDFGAVVVHGHTILPRPLVLANRIALDTGAHDSGILTCGVLEGGGLRFLQTSPSPATVGGGPRPTPYPFS</sequence>
<dbReference type="EC" id="3.1.3.16" evidence="3"/>